<organism evidence="1 2">
    <name type="scientific">Coemansia pectinata</name>
    <dbReference type="NCBI Taxonomy" id="1052879"/>
    <lineage>
        <taxon>Eukaryota</taxon>
        <taxon>Fungi</taxon>
        <taxon>Fungi incertae sedis</taxon>
        <taxon>Zoopagomycota</taxon>
        <taxon>Kickxellomycotina</taxon>
        <taxon>Kickxellomycetes</taxon>
        <taxon>Kickxellales</taxon>
        <taxon>Kickxellaceae</taxon>
        <taxon>Coemansia</taxon>
    </lineage>
</organism>
<name>A0A9W8H177_9FUNG</name>
<accession>A0A9W8H177</accession>
<proteinExistence type="predicted"/>
<sequence length="499" mass="56408">MFPLSPFQTLPTLIVEMVVEYLEGRPRSELNQDMTEHQNSKAILTPLLSVSECWRAAALSSICDHCELTFDHRHQVAKVTIPALPADFSYRGFRQAPLVKRVMVTANLWRDMCDGAFCKTMSTVLYESLLFPSASVLWVCLDEDEDEDYDSDSDSDSDSEITQEQVTRFACSLLKLVPNATCVAVKLLVINNSTLEVLDIERVEESDWRNLIYGSTDVPATYTNLTYFDIHILDVPYSSTWAAIADTTPFPILSSLGIYDYYPFDDDVLFRGNGGTLQYLCIPFSALARSVFGRFDIFKRSGVRRMNRISIGKVTNEDDAFLEGNADGHIGRSLQRVYEVAATLRVKNDSSERHMFNALKSAPRLANIQHLYFSRETFKLDDLVCLVAALPSLVSISCTVSGIGPEIEAISEDKRPSSLRTKHYPLSNNFRKLRILTSSNTPTQDIAYIGMLLAVLCPKFGHVDLSSELRYMFNREIAWAMINDPFRPYSSCLERLVYR</sequence>
<evidence type="ECO:0000313" key="2">
    <source>
        <dbReference type="Proteomes" id="UP001140011"/>
    </source>
</evidence>
<dbReference type="OrthoDB" id="5525713at2759"/>
<dbReference type="EMBL" id="JANBUH010000075">
    <property type="protein sequence ID" value="KAJ2755158.1"/>
    <property type="molecule type" value="Genomic_DNA"/>
</dbReference>
<protein>
    <submittedName>
        <fullName evidence="1">Uncharacterized protein</fullName>
    </submittedName>
</protein>
<keyword evidence="2" id="KW-1185">Reference proteome</keyword>
<comment type="caution">
    <text evidence="1">The sequence shown here is derived from an EMBL/GenBank/DDBJ whole genome shotgun (WGS) entry which is preliminary data.</text>
</comment>
<evidence type="ECO:0000313" key="1">
    <source>
        <dbReference type="EMBL" id="KAJ2755158.1"/>
    </source>
</evidence>
<gene>
    <name evidence="1" type="ORF">GGI19_001868</name>
</gene>
<dbReference type="AlphaFoldDB" id="A0A9W8H177"/>
<reference evidence="1" key="1">
    <citation type="submission" date="2022-07" db="EMBL/GenBank/DDBJ databases">
        <title>Phylogenomic reconstructions and comparative analyses of Kickxellomycotina fungi.</title>
        <authorList>
            <person name="Reynolds N.K."/>
            <person name="Stajich J.E."/>
            <person name="Barry K."/>
            <person name="Grigoriev I.V."/>
            <person name="Crous P."/>
            <person name="Smith M.E."/>
        </authorList>
    </citation>
    <scope>NUCLEOTIDE SEQUENCE</scope>
    <source>
        <strain evidence="1">BCRC 34297</strain>
    </source>
</reference>
<dbReference type="Proteomes" id="UP001140011">
    <property type="component" value="Unassembled WGS sequence"/>
</dbReference>